<organism evidence="1 2">
    <name type="scientific">Apatococcus fuscideae</name>
    <dbReference type="NCBI Taxonomy" id="2026836"/>
    <lineage>
        <taxon>Eukaryota</taxon>
        <taxon>Viridiplantae</taxon>
        <taxon>Chlorophyta</taxon>
        <taxon>core chlorophytes</taxon>
        <taxon>Trebouxiophyceae</taxon>
        <taxon>Chlorellales</taxon>
        <taxon>Chlorellaceae</taxon>
        <taxon>Apatococcus</taxon>
    </lineage>
</organism>
<sequence length="221" mass="24809">MVVFHLSGHAGTAGLAGRVPRATNIAHIHWALHSGSFDLPVGLTDLGDLGYRQLKSLQDVAAIPKEYHEMWMRNISQRIVDAMSHKSAEGDGPHRTTLELTGVLGLLGATFFKAKGNFQAHGERQRWPVLTRTDFLQPAEMRSVLQLEMAQVIWKHVCDELSRLQAEQAEIMAQLCMNDAWPPAWQDPAVFIDSRTLTLLDQVAELKENALMQLDVRQIHF</sequence>
<proteinExistence type="predicted"/>
<dbReference type="AlphaFoldDB" id="A0AAW1TC87"/>
<gene>
    <name evidence="1" type="ORF">WJX84_007542</name>
</gene>
<evidence type="ECO:0000313" key="2">
    <source>
        <dbReference type="Proteomes" id="UP001485043"/>
    </source>
</evidence>
<keyword evidence="2" id="KW-1185">Reference proteome</keyword>
<evidence type="ECO:0000313" key="1">
    <source>
        <dbReference type="EMBL" id="KAK9866428.1"/>
    </source>
</evidence>
<comment type="caution">
    <text evidence="1">The sequence shown here is derived from an EMBL/GenBank/DDBJ whole genome shotgun (WGS) entry which is preliminary data.</text>
</comment>
<reference evidence="1 2" key="1">
    <citation type="journal article" date="2024" name="Nat. Commun.">
        <title>Phylogenomics reveals the evolutionary origins of lichenization in chlorophyte algae.</title>
        <authorList>
            <person name="Puginier C."/>
            <person name="Libourel C."/>
            <person name="Otte J."/>
            <person name="Skaloud P."/>
            <person name="Haon M."/>
            <person name="Grisel S."/>
            <person name="Petersen M."/>
            <person name="Berrin J.G."/>
            <person name="Delaux P.M."/>
            <person name="Dal Grande F."/>
            <person name="Keller J."/>
        </authorList>
    </citation>
    <scope>NUCLEOTIDE SEQUENCE [LARGE SCALE GENOMIC DNA]</scope>
    <source>
        <strain evidence="1 2">SAG 2523</strain>
    </source>
</reference>
<name>A0AAW1TC87_9CHLO</name>
<dbReference type="EMBL" id="JALJOV010000163">
    <property type="protein sequence ID" value="KAK9866428.1"/>
    <property type="molecule type" value="Genomic_DNA"/>
</dbReference>
<protein>
    <submittedName>
        <fullName evidence="1">Uncharacterized protein</fullName>
    </submittedName>
</protein>
<dbReference type="Proteomes" id="UP001485043">
    <property type="component" value="Unassembled WGS sequence"/>
</dbReference>
<accession>A0AAW1TC87</accession>